<dbReference type="CDD" id="cd05233">
    <property type="entry name" value="SDR_c"/>
    <property type="match status" value="1"/>
</dbReference>
<dbReference type="SUPFAM" id="SSF51735">
    <property type="entry name" value="NAD(P)-binding Rossmann-fold domains"/>
    <property type="match status" value="1"/>
</dbReference>
<organism evidence="3 4">
    <name type="scientific">Ligilactobacillus araffinosus DSM 20653</name>
    <dbReference type="NCBI Taxonomy" id="1423820"/>
    <lineage>
        <taxon>Bacteria</taxon>
        <taxon>Bacillati</taxon>
        <taxon>Bacillota</taxon>
        <taxon>Bacilli</taxon>
        <taxon>Lactobacillales</taxon>
        <taxon>Lactobacillaceae</taxon>
        <taxon>Ligilactobacillus</taxon>
    </lineage>
</organism>
<protein>
    <submittedName>
        <fullName evidence="3">Short chain dehydrogenase</fullName>
    </submittedName>
</protein>
<dbReference type="NCBIfam" id="NF005118">
    <property type="entry name" value="PRK06550.1"/>
    <property type="match status" value="1"/>
</dbReference>
<reference evidence="3 4" key="1">
    <citation type="journal article" date="2015" name="Genome Announc.">
        <title>Expanding the biotechnology potential of lactobacilli through comparative genomics of 213 strains and associated genera.</title>
        <authorList>
            <person name="Sun Z."/>
            <person name="Harris H.M."/>
            <person name="McCann A."/>
            <person name="Guo C."/>
            <person name="Argimon S."/>
            <person name="Zhang W."/>
            <person name="Yang X."/>
            <person name="Jeffery I.B."/>
            <person name="Cooney J.C."/>
            <person name="Kagawa T.F."/>
            <person name="Liu W."/>
            <person name="Song Y."/>
            <person name="Salvetti E."/>
            <person name="Wrobel A."/>
            <person name="Rasinkangas P."/>
            <person name="Parkhill J."/>
            <person name="Rea M.C."/>
            <person name="O'Sullivan O."/>
            <person name="Ritari J."/>
            <person name="Douillard F.P."/>
            <person name="Paul Ross R."/>
            <person name="Yang R."/>
            <person name="Briner A.E."/>
            <person name="Felis G.E."/>
            <person name="de Vos W.M."/>
            <person name="Barrangou R."/>
            <person name="Klaenhammer T.R."/>
            <person name="Caufield P.W."/>
            <person name="Cui Y."/>
            <person name="Zhang H."/>
            <person name="O'Toole P.W."/>
        </authorList>
    </citation>
    <scope>NUCLEOTIDE SEQUENCE [LARGE SCALE GENOMIC DNA]</scope>
    <source>
        <strain evidence="3 4">DSM 20653</strain>
    </source>
</reference>
<dbReference type="EMBL" id="AYYZ01000030">
    <property type="protein sequence ID" value="KRM51534.1"/>
    <property type="molecule type" value="Genomic_DNA"/>
</dbReference>
<name>A0A0R1Z9S2_9LACO</name>
<dbReference type="STRING" id="1423820.FC64_GL001344"/>
<dbReference type="GO" id="GO:0016491">
    <property type="term" value="F:oxidoreductase activity"/>
    <property type="evidence" value="ECO:0007669"/>
    <property type="project" value="UniProtKB-KW"/>
</dbReference>
<evidence type="ECO:0000313" key="4">
    <source>
        <dbReference type="Proteomes" id="UP000051291"/>
    </source>
</evidence>
<dbReference type="InterPro" id="IPR036291">
    <property type="entry name" value="NAD(P)-bd_dom_sf"/>
</dbReference>
<dbReference type="PATRIC" id="fig|1423820.4.peg.1370"/>
<dbReference type="PRINTS" id="PR00080">
    <property type="entry name" value="SDRFAMILY"/>
</dbReference>
<evidence type="ECO:0000256" key="2">
    <source>
        <dbReference type="ARBA" id="ARBA00023002"/>
    </source>
</evidence>
<proteinExistence type="inferred from homology"/>
<gene>
    <name evidence="3" type="ORF">FC64_GL001344</name>
</gene>
<dbReference type="Gene3D" id="3.40.50.720">
    <property type="entry name" value="NAD(P)-binding Rossmann-like Domain"/>
    <property type="match status" value="1"/>
</dbReference>
<dbReference type="Proteomes" id="UP000051291">
    <property type="component" value="Unassembled WGS sequence"/>
</dbReference>
<evidence type="ECO:0000313" key="3">
    <source>
        <dbReference type="EMBL" id="KRM51534.1"/>
    </source>
</evidence>
<accession>A0A0R1Z9S2</accession>
<dbReference type="FunFam" id="3.40.50.720:FF:000084">
    <property type="entry name" value="Short-chain dehydrogenase reductase"/>
    <property type="match status" value="1"/>
</dbReference>
<keyword evidence="4" id="KW-1185">Reference proteome</keyword>
<dbReference type="Pfam" id="PF13561">
    <property type="entry name" value="adh_short_C2"/>
    <property type="match status" value="1"/>
</dbReference>
<dbReference type="InterPro" id="IPR002347">
    <property type="entry name" value="SDR_fam"/>
</dbReference>
<dbReference type="GO" id="GO:0008206">
    <property type="term" value="P:bile acid metabolic process"/>
    <property type="evidence" value="ECO:0007669"/>
    <property type="project" value="UniProtKB-ARBA"/>
</dbReference>
<dbReference type="AlphaFoldDB" id="A0A0R1Z9S2"/>
<evidence type="ECO:0000256" key="1">
    <source>
        <dbReference type="ARBA" id="ARBA00006484"/>
    </source>
</evidence>
<keyword evidence="2" id="KW-0560">Oxidoreductase</keyword>
<dbReference type="PRINTS" id="PR00081">
    <property type="entry name" value="GDHRDH"/>
</dbReference>
<comment type="similarity">
    <text evidence="1">Belongs to the short-chain dehydrogenases/reductases (SDR) family.</text>
</comment>
<comment type="caution">
    <text evidence="3">The sequence shown here is derived from an EMBL/GenBank/DDBJ whole genome shotgun (WGS) entry which is preliminary data.</text>
</comment>
<dbReference type="PANTHER" id="PTHR24321">
    <property type="entry name" value="DEHYDROGENASES, SHORT CHAIN"/>
    <property type="match status" value="1"/>
</dbReference>
<dbReference type="PANTHER" id="PTHR24321:SF8">
    <property type="entry name" value="ESTRADIOL 17-BETA-DEHYDROGENASE 8-RELATED"/>
    <property type="match status" value="1"/>
</dbReference>
<dbReference type="RefSeq" id="WP_057907172.1">
    <property type="nucleotide sequence ID" value="NZ_AYYZ01000030.1"/>
</dbReference>
<sequence length="251" mass="27229">MNLYPEFEGKIVVITGVSSGIGFEQAKAFLDAGAKVFGADIQNGGQVYELNDHGNFNFTKCDVSDPQEIEAWLNPIIENNQIDILINTAGILDDYAPTLETTEDQWNKVFDTNLKSIFRITNLILPQMLENGHGTIVNMASIAGMVAGGGGAAYTAAKFGIIGYTKQLDYDYAAKGIRANCIAPGAIETPMNAKDFEEDDGKMAKWVADQTPAKRWAQPEEVAALTMFLASPRADYIHGTAVPIDGGWLEK</sequence>